<comment type="caution">
    <text evidence="1">The sequence shown here is derived from an EMBL/GenBank/DDBJ whole genome shotgun (WGS) entry which is preliminary data.</text>
</comment>
<organism evidence="1 2">
    <name type="scientific">Segatella salivae F0493</name>
    <dbReference type="NCBI Taxonomy" id="1395125"/>
    <lineage>
        <taxon>Bacteria</taxon>
        <taxon>Pseudomonadati</taxon>
        <taxon>Bacteroidota</taxon>
        <taxon>Bacteroidia</taxon>
        <taxon>Bacteroidales</taxon>
        <taxon>Prevotellaceae</taxon>
        <taxon>Segatella</taxon>
    </lineage>
</organism>
<gene>
    <name evidence="1" type="ORF">HMPREF9145_2031</name>
</gene>
<dbReference type="AlphaFoldDB" id="U2MNH4"/>
<dbReference type="Proteomes" id="UP000017023">
    <property type="component" value="Unassembled WGS sequence"/>
</dbReference>
<dbReference type="PATRIC" id="fig|1395125.3.peg.1307"/>
<name>U2MNH4_9BACT</name>
<evidence type="ECO:0000313" key="2">
    <source>
        <dbReference type="Proteomes" id="UP000017023"/>
    </source>
</evidence>
<proteinExistence type="predicted"/>
<accession>U2MNH4</accession>
<evidence type="ECO:0000313" key="1">
    <source>
        <dbReference type="EMBL" id="ERK00834.1"/>
    </source>
</evidence>
<dbReference type="EMBL" id="AWGW01000017">
    <property type="protein sequence ID" value="ERK00834.1"/>
    <property type="molecule type" value="Genomic_DNA"/>
</dbReference>
<sequence length="39" mass="4603">MRKQAYNEDIHGGLRLESVTPMALKRSIYNMINVNIRRN</sequence>
<reference evidence="1 2" key="1">
    <citation type="submission" date="2013-08" db="EMBL/GenBank/DDBJ databases">
        <authorList>
            <person name="Durkin A.S."/>
            <person name="Haft D.R."/>
            <person name="McCorrison J."/>
            <person name="Torralba M."/>
            <person name="Gillis M."/>
            <person name="Haft D.H."/>
            <person name="Methe B."/>
            <person name="Sutton G."/>
            <person name="Nelson K.E."/>
        </authorList>
    </citation>
    <scope>NUCLEOTIDE SEQUENCE [LARGE SCALE GENOMIC DNA]</scope>
    <source>
        <strain evidence="1 2">F0493</strain>
    </source>
</reference>
<protein>
    <submittedName>
        <fullName evidence="1">Uncharacterized protein</fullName>
    </submittedName>
</protein>